<reference evidence="1 2" key="1">
    <citation type="journal article" date="2010" name="Nat. Biotechnol.">
        <title>Genome sequence of the model mushroom Schizophyllum commune.</title>
        <authorList>
            <person name="Ohm R.A."/>
            <person name="de Jong J.F."/>
            <person name="Lugones L.G."/>
            <person name="Aerts A."/>
            <person name="Kothe E."/>
            <person name="Stajich J.E."/>
            <person name="de Vries R.P."/>
            <person name="Record E."/>
            <person name="Levasseur A."/>
            <person name="Baker S.E."/>
            <person name="Bartholomew K.A."/>
            <person name="Coutinho P.M."/>
            <person name="Erdmann S."/>
            <person name="Fowler T.J."/>
            <person name="Gathman A.C."/>
            <person name="Lombard V."/>
            <person name="Henrissat B."/>
            <person name="Knabe N."/>
            <person name="Kuees U."/>
            <person name="Lilly W.W."/>
            <person name="Lindquist E."/>
            <person name="Lucas S."/>
            <person name="Magnuson J.K."/>
            <person name="Piumi F."/>
            <person name="Raudaskoski M."/>
            <person name="Salamov A."/>
            <person name="Schmutz J."/>
            <person name="Schwarze F.W.M.R."/>
            <person name="vanKuyk P.A."/>
            <person name="Horton J.S."/>
            <person name="Grigoriev I.V."/>
            <person name="Woesten H.A.B."/>
        </authorList>
    </citation>
    <scope>NUCLEOTIDE SEQUENCE [LARGE SCALE GENOMIC DNA]</scope>
    <source>
        <strain evidence="2">H4-8 / FGSC 9210</strain>
    </source>
</reference>
<name>D8QDI1_SCHCM</name>
<dbReference type="HOGENOM" id="CLU_1620019_0_0_1"/>
<gene>
    <name evidence="1" type="ORF">SCHCODRAFT_11924</name>
</gene>
<dbReference type="EMBL" id="GL377310">
    <property type="protein sequence ID" value="EFI93992.1"/>
    <property type="molecule type" value="Genomic_DNA"/>
</dbReference>
<evidence type="ECO:0000313" key="2">
    <source>
        <dbReference type="Proteomes" id="UP000007431"/>
    </source>
</evidence>
<organism evidence="2">
    <name type="scientific">Schizophyllum commune (strain H4-8 / FGSC 9210)</name>
    <name type="common">Split gill fungus</name>
    <dbReference type="NCBI Taxonomy" id="578458"/>
    <lineage>
        <taxon>Eukaryota</taxon>
        <taxon>Fungi</taxon>
        <taxon>Dikarya</taxon>
        <taxon>Basidiomycota</taxon>
        <taxon>Agaricomycotina</taxon>
        <taxon>Agaricomycetes</taxon>
        <taxon>Agaricomycetidae</taxon>
        <taxon>Agaricales</taxon>
        <taxon>Schizophyllaceae</taxon>
        <taxon>Schizophyllum</taxon>
    </lineage>
</organism>
<protein>
    <submittedName>
        <fullName evidence="1">Uncharacterized protein</fullName>
    </submittedName>
</protein>
<dbReference type="Proteomes" id="UP000007431">
    <property type="component" value="Unassembled WGS sequence"/>
</dbReference>
<keyword evidence="2" id="KW-1185">Reference proteome</keyword>
<dbReference type="VEuPathDB" id="FungiDB:SCHCODRAFT_02637470"/>
<accession>D8QDI1</accession>
<evidence type="ECO:0000313" key="1">
    <source>
        <dbReference type="EMBL" id="EFI93992.1"/>
    </source>
</evidence>
<dbReference type="AlphaFoldDB" id="D8QDI1"/>
<proteinExistence type="predicted"/>
<dbReference type="InParanoid" id="D8QDI1"/>
<sequence length="164" mass="18739">MPRGDLIGILERLPRLTEFGLKEHMALQPPERQHDLPVDNCLLRRLTAVDGAKAELFPELRSFILKGILRFDWPLLLDMVRSRVVPRIENLDIYIDDQSTSDIDRDTEAELNQSLGPRGFTNRCGSKWDLEKPWMQELLANLEIAEQRAQEMEAQEAGASGSVM</sequence>